<evidence type="ECO:0000256" key="1">
    <source>
        <dbReference type="SAM" id="MobiDB-lite"/>
    </source>
</evidence>
<proteinExistence type="predicted"/>
<gene>
    <name evidence="3" type="ORF">GLAREA_07256</name>
</gene>
<protein>
    <submittedName>
        <fullName evidence="3">Uncharacterized protein</fullName>
    </submittedName>
</protein>
<evidence type="ECO:0000313" key="3">
    <source>
        <dbReference type="EMBL" id="EPE34243.1"/>
    </source>
</evidence>
<evidence type="ECO:0000313" key="4">
    <source>
        <dbReference type="Proteomes" id="UP000016922"/>
    </source>
</evidence>
<sequence length="214" mass="22661">MTQASLPEETFESTVSASTIKSQTTSLSTAELAMESPPRAMPELVRRGSLLTSTTTPLQSTATQKHANPSELEPNQQQDNSPSNILLAKLVATLSREKLTTVSQYAIIITMVCNVILFLYKLVHGAMWLHEKSLKKPESNAQQNSPADVALVRRPAASEGQSTEDGLISATADLKSAAADLKLVAAGLRSASEASQDNQGNSVTSGQVATGRPS</sequence>
<dbReference type="GeneID" id="19466309"/>
<dbReference type="Proteomes" id="UP000016922">
    <property type="component" value="Unassembled WGS sequence"/>
</dbReference>
<feature type="region of interest" description="Disordered" evidence="1">
    <location>
        <begin position="55"/>
        <end position="81"/>
    </location>
</feature>
<dbReference type="HOGENOM" id="CLU_1289009_0_0_1"/>
<dbReference type="AlphaFoldDB" id="S3E7D9"/>
<feature type="region of interest" description="Disordered" evidence="1">
    <location>
        <begin position="1"/>
        <end position="40"/>
    </location>
</feature>
<feature type="transmembrane region" description="Helical" evidence="2">
    <location>
        <begin position="102"/>
        <end position="123"/>
    </location>
</feature>
<dbReference type="KEGG" id="glz:GLAREA_07256"/>
<accession>S3E7D9</accession>
<keyword evidence="4" id="KW-1185">Reference proteome</keyword>
<feature type="compositionally biased region" description="Polar residues" evidence="1">
    <location>
        <begin position="12"/>
        <end position="29"/>
    </location>
</feature>
<name>S3E7D9_GLAL2</name>
<keyword evidence="2" id="KW-0472">Membrane</keyword>
<organism evidence="3 4">
    <name type="scientific">Glarea lozoyensis (strain ATCC 20868 / MF5171)</name>
    <dbReference type="NCBI Taxonomy" id="1116229"/>
    <lineage>
        <taxon>Eukaryota</taxon>
        <taxon>Fungi</taxon>
        <taxon>Dikarya</taxon>
        <taxon>Ascomycota</taxon>
        <taxon>Pezizomycotina</taxon>
        <taxon>Leotiomycetes</taxon>
        <taxon>Helotiales</taxon>
        <taxon>Helotiaceae</taxon>
        <taxon>Glarea</taxon>
    </lineage>
</organism>
<reference evidence="3 4" key="1">
    <citation type="journal article" date="2013" name="BMC Genomics">
        <title>Genomics-driven discovery of the pneumocandin biosynthetic gene cluster in the fungus Glarea lozoyensis.</title>
        <authorList>
            <person name="Chen L."/>
            <person name="Yue Q."/>
            <person name="Zhang X."/>
            <person name="Xiang M."/>
            <person name="Wang C."/>
            <person name="Li S."/>
            <person name="Che Y."/>
            <person name="Ortiz-Lopez F.J."/>
            <person name="Bills G.F."/>
            <person name="Liu X."/>
            <person name="An Z."/>
        </authorList>
    </citation>
    <scope>NUCLEOTIDE SEQUENCE [LARGE SCALE GENOMIC DNA]</scope>
    <source>
        <strain evidence="4">ATCC 20868 / MF5171</strain>
    </source>
</reference>
<keyword evidence="2" id="KW-1133">Transmembrane helix</keyword>
<feature type="compositionally biased region" description="Polar residues" evidence="1">
    <location>
        <begin position="192"/>
        <end position="214"/>
    </location>
</feature>
<dbReference type="EMBL" id="KE145357">
    <property type="protein sequence ID" value="EPE34243.1"/>
    <property type="molecule type" value="Genomic_DNA"/>
</dbReference>
<dbReference type="RefSeq" id="XP_008079395.1">
    <property type="nucleotide sequence ID" value="XM_008081204.1"/>
</dbReference>
<keyword evidence="2" id="KW-0812">Transmembrane</keyword>
<feature type="region of interest" description="Disordered" evidence="1">
    <location>
        <begin position="191"/>
        <end position="214"/>
    </location>
</feature>
<evidence type="ECO:0000256" key="2">
    <source>
        <dbReference type="SAM" id="Phobius"/>
    </source>
</evidence>